<evidence type="ECO:0000313" key="3">
    <source>
        <dbReference type="Proteomes" id="UP000728032"/>
    </source>
</evidence>
<dbReference type="AlphaFoldDB" id="A0A7R9QII4"/>
<reference evidence="2" key="1">
    <citation type="submission" date="2020-11" db="EMBL/GenBank/DDBJ databases">
        <authorList>
            <person name="Tran Van P."/>
        </authorList>
    </citation>
    <scope>NUCLEOTIDE SEQUENCE</scope>
</reference>
<dbReference type="InterPro" id="IPR000668">
    <property type="entry name" value="Peptidase_C1A_C"/>
</dbReference>
<name>A0A7R9QII4_9ACAR</name>
<proteinExistence type="predicted"/>
<keyword evidence="3" id="KW-1185">Reference proteome</keyword>
<dbReference type="GO" id="GO:0008234">
    <property type="term" value="F:cysteine-type peptidase activity"/>
    <property type="evidence" value="ECO:0007669"/>
    <property type="project" value="InterPro"/>
</dbReference>
<sequence length="86" mass="9908">MDVFSRVNNYAIGYKLIIFIERTAKMRVGIWCWKLFIVDYKRCAEKEFPINDSWGTQWGDNGYIRIVRGKTMCGVGDGGYVAASEK</sequence>
<dbReference type="EMBL" id="OC917441">
    <property type="protein sequence ID" value="CAD7647063.1"/>
    <property type="molecule type" value="Genomic_DNA"/>
</dbReference>
<dbReference type="Pfam" id="PF00112">
    <property type="entry name" value="Peptidase_C1"/>
    <property type="match status" value="1"/>
</dbReference>
<dbReference type="GO" id="GO:0006508">
    <property type="term" value="P:proteolysis"/>
    <property type="evidence" value="ECO:0007669"/>
    <property type="project" value="InterPro"/>
</dbReference>
<evidence type="ECO:0000259" key="1">
    <source>
        <dbReference type="Pfam" id="PF00112"/>
    </source>
</evidence>
<organism evidence="2">
    <name type="scientific">Oppiella nova</name>
    <dbReference type="NCBI Taxonomy" id="334625"/>
    <lineage>
        <taxon>Eukaryota</taxon>
        <taxon>Metazoa</taxon>
        <taxon>Ecdysozoa</taxon>
        <taxon>Arthropoda</taxon>
        <taxon>Chelicerata</taxon>
        <taxon>Arachnida</taxon>
        <taxon>Acari</taxon>
        <taxon>Acariformes</taxon>
        <taxon>Sarcoptiformes</taxon>
        <taxon>Oribatida</taxon>
        <taxon>Brachypylina</taxon>
        <taxon>Oppioidea</taxon>
        <taxon>Oppiidae</taxon>
        <taxon>Oppiella</taxon>
    </lineage>
</organism>
<protein>
    <recommendedName>
        <fullName evidence="1">Peptidase C1A papain C-terminal domain-containing protein</fullName>
    </recommendedName>
</protein>
<dbReference type="InterPro" id="IPR038765">
    <property type="entry name" value="Papain-like_cys_pep_sf"/>
</dbReference>
<dbReference type="SUPFAM" id="SSF54001">
    <property type="entry name" value="Cysteine proteinases"/>
    <property type="match status" value="1"/>
</dbReference>
<feature type="domain" description="Peptidase C1A papain C-terminal" evidence="1">
    <location>
        <begin position="38"/>
        <end position="77"/>
    </location>
</feature>
<evidence type="ECO:0000313" key="2">
    <source>
        <dbReference type="EMBL" id="CAD7647063.1"/>
    </source>
</evidence>
<accession>A0A7R9QII4</accession>
<dbReference type="Proteomes" id="UP000728032">
    <property type="component" value="Unassembled WGS sequence"/>
</dbReference>
<gene>
    <name evidence="2" type="ORF">ONB1V03_LOCUS6061</name>
</gene>
<dbReference type="Gene3D" id="2.40.50.170">
    <property type="entry name" value="Cysteine proteinases. Chain C"/>
    <property type="match status" value="1"/>
</dbReference>
<dbReference type="EMBL" id="CAJPVJ010002616">
    <property type="protein sequence ID" value="CAG2166542.1"/>
    <property type="molecule type" value="Genomic_DNA"/>
</dbReference>